<dbReference type="Proteomes" id="UP000217141">
    <property type="component" value="Chromosome I"/>
</dbReference>
<dbReference type="InterPro" id="IPR010428">
    <property type="entry name" value="Zincin_1"/>
</dbReference>
<dbReference type="STRING" id="1192759.GCA_000277525_02300"/>
<keyword evidence="4" id="KW-1185">Reference proteome</keyword>
<proteinExistence type="predicted"/>
<evidence type="ECO:0000313" key="4">
    <source>
        <dbReference type="Proteomes" id="UP000290975"/>
    </source>
</evidence>
<dbReference type="InterPro" id="IPR038555">
    <property type="entry name" value="Zincin_1_sf"/>
</dbReference>
<evidence type="ECO:0000313" key="3">
    <source>
        <dbReference type="Proteomes" id="UP000217141"/>
    </source>
</evidence>
<evidence type="ECO:0000313" key="1">
    <source>
        <dbReference type="EMBL" id="ASY44849.1"/>
    </source>
</evidence>
<gene>
    <name evidence="1" type="ORF">CJD35_10585</name>
    <name evidence="2" type="ORF">MBESOW_P1044</name>
</gene>
<accession>A0A249MUN5</accession>
<reference evidence="2 4" key="1">
    <citation type="submission" date="2014-12" db="EMBL/GenBank/DDBJ databases">
        <title>Whole genome sequencing of Sphingobium xenophagum OW59.</title>
        <authorList>
            <person name="Ohta Y."/>
            <person name="Nishi S."/>
            <person name="Hatada Y."/>
        </authorList>
    </citation>
    <scope>NUCLEOTIDE SEQUENCE [LARGE SCALE GENOMIC DNA]</scope>
    <source>
        <strain evidence="2 4">OW59</strain>
    </source>
</reference>
<dbReference type="KEGG" id="shyd:CJD35_10585"/>
<dbReference type="RefSeq" id="WP_017183134.1">
    <property type="nucleotide sequence ID" value="NZ_BBQY01000001.1"/>
</dbReference>
<sequence length="149" mass="16373">MSLSSENSFAYVAAMSHEGQPHRFAPTAQDIEALALEALARLPAPFTDHLHNVVLFVEEFADAQTLKDMDIDDPFGLTGLYTGRPVGQEAQTGDAPPTVHLFRRPLLDEWIETGVPLDALITHVVVHEIGHHFGLSDIDMHVLEDMVAP</sequence>
<dbReference type="SUPFAM" id="SSF55486">
    <property type="entry name" value="Metalloproteases ('zincins'), catalytic domain"/>
    <property type="match status" value="1"/>
</dbReference>
<dbReference type="EMBL" id="CP022745">
    <property type="protein sequence ID" value="ASY44849.1"/>
    <property type="molecule type" value="Genomic_DNA"/>
</dbReference>
<organism evidence="1 3">
    <name type="scientific">Sphingobium xenophagum</name>
    <dbReference type="NCBI Taxonomy" id="121428"/>
    <lineage>
        <taxon>Bacteria</taxon>
        <taxon>Pseudomonadati</taxon>
        <taxon>Pseudomonadota</taxon>
        <taxon>Alphaproteobacteria</taxon>
        <taxon>Sphingomonadales</taxon>
        <taxon>Sphingomonadaceae</taxon>
        <taxon>Sphingobium</taxon>
    </lineage>
</organism>
<dbReference type="Proteomes" id="UP000290975">
    <property type="component" value="Unassembled WGS sequence"/>
</dbReference>
<dbReference type="EMBL" id="BBQY01000001">
    <property type="protein sequence ID" value="GBH29790.1"/>
    <property type="molecule type" value="Genomic_DNA"/>
</dbReference>
<accession>A0A401IZG0</accession>
<dbReference type="Gene3D" id="3.30.2010.20">
    <property type="match status" value="1"/>
</dbReference>
<protein>
    <submittedName>
        <fullName evidence="1">Neutral zinc metallopeptidase</fullName>
    </submittedName>
</protein>
<dbReference type="CDD" id="cd12952">
    <property type="entry name" value="MMP_ACEL2062"/>
    <property type="match status" value="1"/>
</dbReference>
<reference evidence="1 3" key="2">
    <citation type="submission" date="2017-08" db="EMBL/GenBank/DDBJ databases">
        <title>Whole Genome Sequence of Sphingobium hydrophobicum C1: Insights into Adaption to the Electronic-waste Contaminated Sediment.</title>
        <authorList>
            <person name="Song D."/>
            <person name="Chen X."/>
            <person name="Xu M."/>
        </authorList>
    </citation>
    <scope>NUCLEOTIDE SEQUENCE [LARGE SCALE GENOMIC DNA]</scope>
    <source>
        <strain evidence="1 3">C1</strain>
    </source>
</reference>
<dbReference type="AlphaFoldDB" id="A0A249MUN5"/>
<dbReference type="Pfam" id="PF06262">
    <property type="entry name" value="Zincin_1"/>
    <property type="match status" value="1"/>
</dbReference>
<evidence type="ECO:0000313" key="2">
    <source>
        <dbReference type="EMBL" id="GBH29790.1"/>
    </source>
</evidence>
<name>A0A249MUN5_SPHXE</name>